<dbReference type="SUPFAM" id="SSF159888">
    <property type="entry name" value="YdhG-like"/>
    <property type="match status" value="1"/>
</dbReference>
<dbReference type="STRING" id="915059.NH26_03020"/>
<evidence type="ECO:0000259" key="1">
    <source>
        <dbReference type="Pfam" id="PF08818"/>
    </source>
</evidence>
<dbReference type="EMBL" id="JRYR02000001">
    <property type="protein sequence ID" value="OHX68424.1"/>
    <property type="molecule type" value="Genomic_DNA"/>
</dbReference>
<accession>A0A1S1Z553</accession>
<evidence type="ECO:0000313" key="2">
    <source>
        <dbReference type="EMBL" id="OHX68424.1"/>
    </source>
</evidence>
<comment type="caution">
    <text evidence="2">The sequence shown here is derived from an EMBL/GenBank/DDBJ whole genome shotgun (WGS) entry which is preliminary data.</text>
</comment>
<dbReference type="InterPro" id="IPR016786">
    <property type="entry name" value="YdeI_bac"/>
</dbReference>
<dbReference type="Pfam" id="PF13376">
    <property type="entry name" value="OmdA"/>
    <property type="match status" value="1"/>
</dbReference>
<proteinExistence type="predicted"/>
<dbReference type="OrthoDB" id="9800461at2"/>
<dbReference type="Pfam" id="PF08818">
    <property type="entry name" value="DUF1801"/>
    <property type="match status" value="1"/>
</dbReference>
<reference evidence="2 3" key="1">
    <citation type="journal article" date="2012" name="Int. J. Syst. Evol. Microbiol.">
        <title>Flammeovirga pacifica sp. nov., isolated from deep-sea sediment.</title>
        <authorList>
            <person name="Xu H."/>
            <person name="Fu Y."/>
            <person name="Yang N."/>
            <person name="Ding Z."/>
            <person name="Lai Q."/>
            <person name="Zeng R."/>
        </authorList>
    </citation>
    <scope>NUCLEOTIDE SEQUENCE [LARGE SCALE GENOMIC DNA]</scope>
    <source>
        <strain evidence="3">DSM 24597 / LMG 26175 / WPAGA1</strain>
    </source>
</reference>
<evidence type="ECO:0000313" key="3">
    <source>
        <dbReference type="Proteomes" id="UP000179797"/>
    </source>
</evidence>
<organism evidence="2 3">
    <name type="scientific">Flammeovirga pacifica</name>
    <dbReference type="NCBI Taxonomy" id="915059"/>
    <lineage>
        <taxon>Bacteria</taxon>
        <taxon>Pseudomonadati</taxon>
        <taxon>Bacteroidota</taxon>
        <taxon>Cytophagia</taxon>
        <taxon>Cytophagales</taxon>
        <taxon>Flammeovirgaceae</taxon>
        <taxon>Flammeovirga</taxon>
    </lineage>
</organism>
<name>A0A1S1Z553_FLAPC</name>
<dbReference type="AlphaFoldDB" id="A0A1S1Z553"/>
<feature type="domain" description="YdhG-like" evidence="1">
    <location>
        <begin position="18"/>
        <end position="115"/>
    </location>
</feature>
<dbReference type="InterPro" id="IPR014922">
    <property type="entry name" value="YdhG-like"/>
</dbReference>
<keyword evidence="3" id="KW-1185">Reference proteome</keyword>
<dbReference type="PIRSF" id="PIRSF021308">
    <property type="entry name" value="UCP021308"/>
    <property type="match status" value="1"/>
</dbReference>
<dbReference type="Proteomes" id="UP000179797">
    <property type="component" value="Unassembled WGS sequence"/>
</dbReference>
<protein>
    <recommendedName>
        <fullName evidence="1">YdhG-like domain-containing protein</fullName>
    </recommendedName>
</protein>
<dbReference type="RefSeq" id="WP_044228892.1">
    <property type="nucleotide sequence ID" value="NZ_JRYR02000001.1"/>
</dbReference>
<gene>
    <name evidence="2" type="ORF">NH26_03020</name>
</gene>
<dbReference type="Gene3D" id="3.90.1150.200">
    <property type="match status" value="1"/>
</dbReference>
<sequence length="200" mass="22999">MKGFKTVDAYINGSDQWGNALDFLRQLLRNTELEEGVKWGAPIYMINGKNVIGMAAFKNYVGLWFHHGALLKDTDKVLFNAQEGKTKGLRQWRFHDFEELQSAKELIMSYVDEAIKNQKEGREVVMSRKITSFSLPEVLELTLKEDPLLDEAFNSFTPGKRKEFAEYITSAKRDTTKISRIEKIKPMILNGVGLNDKYKK</sequence>